<protein>
    <submittedName>
        <fullName evidence="1">Uncharacterized protein</fullName>
    </submittedName>
</protein>
<accession>A0A319EQ18</accession>
<name>A0A319EQ18_ASPSB</name>
<evidence type="ECO:0000313" key="1">
    <source>
        <dbReference type="EMBL" id="PYI05794.1"/>
    </source>
</evidence>
<dbReference type="AlphaFoldDB" id="A0A319EQ18"/>
<keyword evidence="2" id="KW-1185">Reference proteome</keyword>
<organism evidence="1 2">
    <name type="scientific">Aspergillus sclerotiicarbonarius (strain CBS 121057 / IBT 28362)</name>
    <dbReference type="NCBI Taxonomy" id="1448318"/>
    <lineage>
        <taxon>Eukaryota</taxon>
        <taxon>Fungi</taxon>
        <taxon>Dikarya</taxon>
        <taxon>Ascomycota</taxon>
        <taxon>Pezizomycotina</taxon>
        <taxon>Eurotiomycetes</taxon>
        <taxon>Eurotiomycetidae</taxon>
        <taxon>Eurotiales</taxon>
        <taxon>Aspergillaceae</taxon>
        <taxon>Aspergillus</taxon>
        <taxon>Aspergillus subgen. Circumdati</taxon>
    </lineage>
</organism>
<proteinExistence type="predicted"/>
<reference evidence="1 2" key="1">
    <citation type="submission" date="2018-02" db="EMBL/GenBank/DDBJ databases">
        <title>The genomes of Aspergillus section Nigri reveals drivers in fungal speciation.</title>
        <authorList>
            <consortium name="DOE Joint Genome Institute"/>
            <person name="Vesth T.C."/>
            <person name="Nybo J."/>
            <person name="Theobald S."/>
            <person name="Brandl J."/>
            <person name="Frisvad J.C."/>
            <person name="Nielsen K.F."/>
            <person name="Lyhne E.K."/>
            <person name="Kogle M.E."/>
            <person name="Kuo A."/>
            <person name="Riley R."/>
            <person name="Clum A."/>
            <person name="Nolan M."/>
            <person name="Lipzen A."/>
            <person name="Salamov A."/>
            <person name="Henrissat B."/>
            <person name="Wiebenga A."/>
            <person name="De vries R.P."/>
            <person name="Grigoriev I.V."/>
            <person name="Mortensen U.H."/>
            <person name="Andersen M.R."/>
            <person name="Baker S.E."/>
        </authorList>
    </citation>
    <scope>NUCLEOTIDE SEQUENCE [LARGE SCALE GENOMIC DNA]</scope>
    <source>
        <strain evidence="1 2">CBS 121057</strain>
    </source>
</reference>
<dbReference type="VEuPathDB" id="FungiDB:BO78DRAFT_397897"/>
<sequence>MGVMYIMMICPGVPFWGTEMAIEMNWWFVVHENCQSGDAHSSGCRCRVCFFNAKKIGAG</sequence>
<dbReference type="EMBL" id="KZ826355">
    <property type="protein sequence ID" value="PYI05794.1"/>
    <property type="molecule type" value="Genomic_DNA"/>
</dbReference>
<evidence type="ECO:0000313" key="2">
    <source>
        <dbReference type="Proteomes" id="UP000248423"/>
    </source>
</evidence>
<gene>
    <name evidence="1" type="ORF">BO78DRAFT_397897</name>
</gene>
<dbReference type="Proteomes" id="UP000248423">
    <property type="component" value="Unassembled WGS sequence"/>
</dbReference>